<dbReference type="GO" id="GO:0005739">
    <property type="term" value="C:mitochondrion"/>
    <property type="evidence" value="ECO:0007669"/>
    <property type="project" value="UniProtKB-SubCell"/>
</dbReference>
<sequence>MSGRGGSRAQSPCVTPSRCFLTNPFKISPAQTPKTTYLMRILGESIRRSSNVVATVAATVVLLEDDGFSTNSEFLMKWWRMLERCLGELAGVVNSCEENIREKDMRVLLALSHGFALAAQLSSLERRFLACLHRFAEVCEGAETVGAGEKLSGALSDITSLLKGEETILVAIRRQEANYIEKAIALQEEVLRVGEEGEPFFGKVEEPETRRTYLGSLWHALTAPFDDSEEVNNEQLVAADGGDWSQLISTFGSGGGASVCNWDDSMLLNSIVECAFASAEQQHTLLSERNFAVALFLFSTKCNVLEELVEVCFQLRLGNGGLFGFERLMYTDVSSQRERTVDWLSTILSPLREDVLHLELCDGNPKPPYFVAVVFLTLLWNTTYCMWKRGCIREAYEWLRVVDLGQLRRMAKAEDERGMKREISPESGVNSEAEDVGNVQEELKYTGSLSWDYIVHRAAGCPGPDRAKQVHRHSEVDFRHDRSGQLMWFVHHISCLRNACALALLCSTPHDVMYIISKFHHSRRWQWRQCVYLHESAKDAGANLSAEFGVVDSKFEVLSLTNFIVENYLARRSVRMYHFRSPPSPRKATSSDTTIEGSVVHVCDELICSMSYGRFSGVKEMEEAMFSELFGACCEGEIGEETGGEATTEGDDGSQRRLNWLEVHVAKVAVAFARDFRGNIYFQNAWVGTERGARSEKHSGGGAEEASWSSVLPLVKGLHGSAAHPPMPTDAGGGNQPINACSQGTTHHEFEKEPQGLLRHVSCMVPVRMTPPRVEHQAENERCTLWLPSRKGVGLLLLPEETDVNGEYDSFGEVALRLLVIACRYCDSMKLLPLHSRFSHHAVPEAGRVDAENNDHLSGWDSCHALLPSVVHELNVGLSLITDELRSSAGGDVLSVWHQQRDSSISRFRLNHLVSVTLHGLCSDALTSIELQMREESSVISARCTISQAVGAVQESDQGELTVIDSCSTPRDLLLDSSTRKSNELFMPSPTSPFHLGDKRQSSSAFAPDLSFDFSAFNSETLYATKQLVRELTEREEKWRRATEDDSLPPNTEECGISVLPWGARKLLHDRLPLMWQFAPWRLIYGTRFHGYSYSNMINACQREVNNAKRDGKQPKMILLLELDMSAVCLEDVVTEEGNEKKGGFVIGVCMSHPLSLDNRRFYGGSTTFVFQIRIPPSPQEPAIRTFHATGRNEKFINCTPQRIAIGGGGGCSLFLSNSISSGSTAACVTFDSPPLTHWRDPSLPSLSAGPSTSDSVSSFDIRTVEVIVVGE</sequence>
<evidence type="ECO:0000256" key="3">
    <source>
        <dbReference type="ARBA" id="ARBA00023128"/>
    </source>
</evidence>
<dbReference type="SMART" id="SM00584">
    <property type="entry name" value="TLDc"/>
    <property type="match status" value="1"/>
</dbReference>
<dbReference type="RefSeq" id="XP_067078171.1">
    <property type="nucleotide sequence ID" value="XM_067222070.1"/>
</dbReference>
<evidence type="ECO:0000256" key="4">
    <source>
        <dbReference type="ARBA" id="ARBA00040604"/>
    </source>
</evidence>
<evidence type="ECO:0000256" key="2">
    <source>
        <dbReference type="ARBA" id="ARBA00009540"/>
    </source>
</evidence>
<dbReference type="AlphaFoldDB" id="A0A1G4I4I8"/>
<reference evidence="6" key="1">
    <citation type="submission" date="2016-09" db="EMBL/GenBank/DDBJ databases">
        <authorList>
            <person name="Hebert L."/>
            <person name="Moumen B."/>
        </authorList>
    </citation>
    <scope>NUCLEOTIDE SEQUENCE [LARGE SCALE GENOMIC DNA]</scope>
    <source>
        <strain evidence="6">OVI</strain>
    </source>
</reference>
<dbReference type="PROSITE" id="PS51886">
    <property type="entry name" value="TLDC"/>
    <property type="match status" value="1"/>
</dbReference>
<evidence type="ECO:0000259" key="5">
    <source>
        <dbReference type="PROSITE" id="PS51886"/>
    </source>
</evidence>
<organism evidence="6 7">
    <name type="scientific">Trypanosoma equiperdum</name>
    <dbReference type="NCBI Taxonomy" id="5694"/>
    <lineage>
        <taxon>Eukaryota</taxon>
        <taxon>Discoba</taxon>
        <taxon>Euglenozoa</taxon>
        <taxon>Kinetoplastea</taxon>
        <taxon>Metakinetoplastina</taxon>
        <taxon>Trypanosomatida</taxon>
        <taxon>Trypanosomatidae</taxon>
        <taxon>Trypanosoma</taxon>
    </lineage>
</organism>
<comment type="subcellular location">
    <subcellularLocation>
        <location evidence="1">Mitochondrion</location>
    </subcellularLocation>
</comment>
<keyword evidence="3" id="KW-0496">Mitochondrion</keyword>
<dbReference type="VEuPathDB" id="TriTrypDB:TEOVI_000544900"/>
<gene>
    <name evidence="6" type="ORF">TEOVI_000544900</name>
</gene>
<dbReference type="EMBL" id="CZPT02000615">
    <property type="protein sequence ID" value="SCU66767.1"/>
    <property type="molecule type" value="Genomic_DNA"/>
</dbReference>
<keyword evidence="7" id="KW-1185">Reference proteome</keyword>
<evidence type="ECO:0000313" key="6">
    <source>
        <dbReference type="EMBL" id="SCU66767.1"/>
    </source>
</evidence>
<dbReference type="InterPro" id="IPR006571">
    <property type="entry name" value="TLDc_dom"/>
</dbReference>
<dbReference type="GeneID" id="92379389"/>
<accession>A0A1G4I4I8</accession>
<dbReference type="Proteomes" id="UP000195570">
    <property type="component" value="Unassembled WGS sequence"/>
</dbReference>
<protein>
    <recommendedName>
        <fullName evidence="4">Oxidation resistance protein 1</fullName>
    </recommendedName>
</protein>
<evidence type="ECO:0000256" key="1">
    <source>
        <dbReference type="ARBA" id="ARBA00004173"/>
    </source>
</evidence>
<comment type="caution">
    <text evidence="6">The sequence shown here is derived from an EMBL/GenBank/DDBJ whole genome shotgun (WGS) entry which is preliminary data.</text>
</comment>
<evidence type="ECO:0000313" key="7">
    <source>
        <dbReference type="Proteomes" id="UP000195570"/>
    </source>
</evidence>
<dbReference type="PANTHER" id="PTHR23354">
    <property type="entry name" value="NUCLEOLAR PROTEIN 7/ESTROGEN RECEPTOR COACTIVATOR-RELATED"/>
    <property type="match status" value="1"/>
</dbReference>
<dbReference type="Pfam" id="PF07534">
    <property type="entry name" value="TLD"/>
    <property type="match status" value="1"/>
</dbReference>
<comment type="similarity">
    <text evidence="2">Belongs to the OXR1 family.</text>
</comment>
<name>A0A1G4I4I8_TRYEQ</name>
<proteinExistence type="inferred from homology"/>
<dbReference type="PANTHER" id="PTHR23354:SF62">
    <property type="entry name" value="MUSTARD, ISOFORM V"/>
    <property type="match status" value="1"/>
</dbReference>
<feature type="domain" description="TLDc" evidence="5">
    <location>
        <begin position="1058"/>
        <end position="1271"/>
    </location>
</feature>